<accession>A0A383AKA5</accession>
<name>A0A383AKA5_9ZZZZ</name>
<dbReference type="EMBL" id="UINC01192734">
    <property type="protein sequence ID" value="SVE08023.1"/>
    <property type="molecule type" value="Genomic_DNA"/>
</dbReference>
<gene>
    <name evidence="1" type="ORF">METZ01_LOCUS460877</name>
</gene>
<proteinExistence type="predicted"/>
<evidence type="ECO:0000313" key="1">
    <source>
        <dbReference type="EMBL" id="SVE08023.1"/>
    </source>
</evidence>
<dbReference type="AlphaFoldDB" id="A0A383AKA5"/>
<organism evidence="1">
    <name type="scientific">marine metagenome</name>
    <dbReference type="NCBI Taxonomy" id="408172"/>
    <lineage>
        <taxon>unclassified sequences</taxon>
        <taxon>metagenomes</taxon>
        <taxon>ecological metagenomes</taxon>
    </lineage>
</organism>
<reference evidence="1" key="1">
    <citation type="submission" date="2018-05" db="EMBL/GenBank/DDBJ databases">
        <authorList>
            <person name="Lanie J.A."/>
            <person name="Ng W.-L."/>
            <person name="Kazmierczak K.M."/>
            <person name="Andrzejewski T.M."/>
            <person name="Davidsen T.M."/>
            <person name="Wayne K.J."/>
            <person name="Tettelin H."/>
            <person name="Glass J.I."/>
            <person name="Rusch D."/>
            <person name="Podicherti R."/>
            <person name="Tsui H.-C.T."/>
            <person name="Winkler M.E."/>
        </authorList>
    </citation>
    <scope>NUCLEOTIDE SEQUENCE</scope>
</reference>
<sequence>MIASKIEELRSLIPKRGLVSDHIDVKQLLSKLLHSDAWSENDLGSFIALLQKADISKQLRTGYLKNWKKDSQASELTEPWLSIVTLLLCKLIIDEKKNSVQPRQLIKRTNTLYKLLDITTESWLFTGSPIRDSIESNFQKFVGKIPFEPNKSVLRQKIP</sequence>
<protein>
    <submittedName>
        <fullName evidence="1">Uncharacterized protein</fullName>
    </submittedName>
</protein>
<feature type="non-terminal residue" evidence="1">
    <location>
        <position position="159"/>
    </location>
</feature>